<keyword evidence="2 3" id="KW-0802">TPR repeat</keyword>
<evidence type="ECO:0000256" key="3">
    <source>
        <dbReference type="PROSITE-ProRule" id="PRU00339"/>
    </source>
</evidence>
<dbReference type="PROSITE" id="PS50005">
    <property type="entry name" value="TPR"/>
    <property type="match status" value="1"/>
</dbReference>
<dbReference type="Pfam" id="PF13424">
    <property type="entry name" value="TPR_12"/>
    <property type="match status" value="1"/>
</dbReference>
<reference evidence="4 5" key="1">
    <citation type="submission" date="2018-10" db="EMBL/GenBank/DDBJ databases">
        <title>Genome sequencing of Pedobacter jejuensis TNB23.</title>
        <authorList>
            <person name="Cho Y.-J."/>
            <person name="Cho A."/>
            <person name="Kim O.-S."/>
        </authorList>
    </citation>
    <scope>NUCLEOTIDE SEQUENCE [LARGE SCALE GENOMIC DNA]</scope>
    <source>
        <strain evidence="4 5">TNB23</strain>
    </source>
</reference>
<dbReference type="PANTHER" id="PTHR44858:SF1">
    <property type="entry name" value="UDP-N-ACETYLGLUCOSAMINE--PEPTIDE N-ACETYLGLUCOSAMINYLTRANSFERASE SPINDLY-RELATED"/>
    <property type="match status" value="1"/>
</dbReference>
<gene>
    <name evidence="4" type="ORF">D7004_10565</name>
</gene>
<dbReference type="Proteomes" id="UP000274046">
    <property type="component" value="Unassembled WGS sequence"/>
</dbReference>
<organism evidence="4 5">
    <name type="scientific">Pedobacter jejuensis</name>
    <dbReference type="NCBI Taxonomy" id="1268550"/>
    <lineage>
        <taxon>Bacteria</taxon>
        <taxon>Pseudomonadati</taxon>
        <taxon>Bacteroidota</taxon>
        <taxon>Sphingobacteriia</taxon>
        <taxon>Sphingobacteriales</taxon>
        <taxon>Sphingobacteriaceae</taxon>
        <taxon>Pedobacter</taxon>
    </lineage>
</organism>
<feature type="repeat" description="TPR" evidence="3">
    <location>
        <begin position="247"/>
        <end position="280"/>
    </location>
</feature>
<protein>
    <submittedName>
        <fullName evidence="4">Tetratricopeptide repeat protein</fullName>
    </submittedName>
</protein>
<sequence length="347" mass="39377">MLQAHTLNRKAFDLFNSATIKVATYYRTLDSAILDRALADLNKSIEFDPDYFQPLNYKGIVFDLKGSPSQAINEFNSIYNQKLSEGLRPEVEYNRAVANYHLYHEPNMIAAIAELSSVINNPSNNIRILALAKASLAQAYGMMVLHAQKHGEEKVLKYFNLTVSSATEAIKFIEKHKHDFDKSFFNNAIWIAYNAEGIGLMFLDDLKLDPLTGKNEKIKENLTSAVARFKKGMGYSSPNWALTCNRASANMRLGHLYKKEGKPEKSAEYFGKAIELLNEVINHQRPNYDFALYELGRIYRFQSDMEKAITLFERAKIAGGDNPNISKEILDQNIERARSGHTDFIIA</sequence>
<dbReference type="SMART" id="SM00028">
    <property type="entry name" value="TPR"/>
    <property type="match status" value="2"/>
</dbReference>
<accession>A0A3N0BUS8</accession>
<evidence type="ECO:0000313" key="5">
    <source>
        <dbReference type="Proteomes" id="UP000274046"/>
    </source>
</evidence>
<comment type="caution">
    <text evidence="4">The sequence shown here is derived from an EMBL/GenBank/DDBJ whole genome shotgun (WGS) entry which is preliminary data.</text>
</comment>
<proteinExistence type="predicted"/>
<dbReference type="InterPro" id="IPR019734">
    <property type="entry name" value="TPR_rpt"/>
</dbReference>
<dbReference type="RefSeq" id="WP_123205832.1">
    <property type="nucleotide sequence ID" value="NZ_RBEE01000019.1"/>
</dbReference>
<dbReference type="AlphaFoldDB" id="A0A3N0BUS8"/>
<dbReference type="SUPFAM" id="SSF48452">
    <property type="entry name" value="TPR-like"/>
    <property type="match status" value="1"/>
</dbReference>
<dbReference type="EMBL" id="RBEE01000019">
    <property type="protein sequence ID" value="RNL53140.1"/>
    <property type="molecule type" value="Genomic_DNA"/>
</dbReference>
<evidence type="ECO:0000256" key="1">
    <source>
        <dbReference type="ARBA" id="ARBA00022737"/>
    </source>
</evidence>
<evidence type="ECO:0000256" key="2">
    <source>
        <dbReference type="ARBA" id="ARBA00022803"/>
    </source>
</evidence>
<dbReference type="InterPro" id="IPR011990">
    <property type="entry name" value="TPR-like_helical_dom_sf"/>
</dbReference>
<keyword evidence="5" id="KW-1185">Reference proteome</keyword>
<name>A0A3N0BUS8_9SPHI</name>
<dbReference type="InterPro" id="IPR050498">
    <property type="entry name" value="Ycf3"/>
</dbReference>
<dbReference type="PANTHER" id="PTHR44858">
    <property type="entry name" value="TETRATRICOPEPTIDE REPEAT PROTEIN 6"/>
    <property type="match status" value="1"/>
</dbReference>
<dbReference type="Gene3D" id="1.25.40.10">
    <property type="entry name" value="Tetratricopeptide repeat domain"/>
    <property type="match status" value="2"/>
</dbReference>
<evidence type="ECO:0000313" key="4">
    <source>
        <dbReference type="EMBL" id="RNL53140.1"/>
    </source>
</evidence>
<keyword evidence="1" id="KW-0677">Repeat</keyword>
<dbReference type="OrthoDB" id="1523318at2"/>